<reference evidence="1" key="1">
    <citation type="submission" date="2021-02" db="EMBL/GenBank/DDBJ databases">
        <authorList>
            <consortium name="DOE Joint Genome Institute"/>
            <person name="Ahrendt S."/>
            <person name="Looney B.P."/>
            <person name="Miyauchi S."/>
            <person name="Morin E."/>
            <person name="Drula E."/>
            <person name="Courty P.E."/>
            <person name="Chicoki N."/>
            <person name="Fauchery L."/>
            <person name="Kohler A."/>
            <person name="Kuo A."/>
            <person name="Labutti K."/>
            <person name="Pangilinan J."/>
            <person name="Lipzen A."/>
            <person name="Riley R."/>
            <person name="Andreopoulos W."/>
            <person name="He G."/>
            <person name="Johnson J."/>
            <person name="Barry K.W."/>
            <person name="Grigoriev I.V."/>
            <person name="Nagy L."/>
            <person name="Hibbett D."/>
            <person name="Henrissat B."/>
            <person name="Matheny P.B."/>
            <person name="Labbe J."/>
            <person name="Martin F."/>
        </authorList>
    </citation>
    <scope>NUCLEOTIDE SEQUENCE</scope>
    <source>
        <strain evidence="1">FP105234-sp</strain>
    </source>
</reference>
<accession>A0ACB8RV52</accession>
<sequence>SSGKPAKQLSPCRIAEVLQFSCDLEATHTGRPQYHCFPIPRLFRICPGRPAVEITRFVDINLSTGEVDIPPESHHNLPKAKVWRDIIRYD</sequence>
<dbReference type="Proteomes" id="UP000814033">
    <property type="component" value="Unassembled WGS sequence"/>
</dbReference>
<evidence type="ECO:0000313" key="1">
    <source>
        <dbReference type="EMBL" id="KAI0047697.1"/>
    </source>
</evidence>
<reference evidence="1" key="2">
    <citation type="journal article" date="2022" name="New Phytol.">
        <title>Evolutionary transition to the ectomycorrhizal habit in the genomes of a hyperdiverse lineage of mushroom-forming fungi.</title>
        <authorList>
            <person name="Looney B."/>
            <person name="Miyauchi S."/>
            <person name="Morin E."/>
            <person name="Drula E."/>
            <person name="Courty P.E."/>
            <person name="Kohler A."/>
            <person name="Kuo A."/>
            <person name="LaButti K."/>
            <person name="Pangilinan J."/>
            <person name="Lipzen A."/>
            <person name="Riley R."/>
            <person name="Andreopoulos W."/>
            <person name="He G."/>
            <person name="Johnson J."/>
            <person name="Nolan M."/>
            <person name="Tritt A."/>
            <person name="Barry K.W."/>
            <person name="Grigoriev I.V."/>
            <person name="Nagy L.G."/>
            <person name="Hibbett D."/>
            <person name="Henrissat B."/>
            <person name="Matheny P.B."/>
            <person name="Labbe J."/>
            <person name="Martin F.M."/>
        </authorList>
    </citation>
    <scope>NUCLEOTIDE SEQUENCE</scope>
    <source>
        <strain evidence="1">FP105234-sp</strain>
    </source>
</reference>
<gene>
    <name evidence="1" type="ORF">FA95DRAFT_1454891</name>
</gene>
<dbReference type="EMBL" id="MU275899">
    <property type="protein sequence ID" value="KAI0047697.1"/>
    <property type="molecule type" value="Genomic_DNA"/>
</dbReference>
<evidence type="ECO:0000313" key="2">
    <source>
        <dbReference type="Proteomes" id="UP000814033"/>
    </source>
</evidence>
<protein>
    <submittedName>
        <fullName evidence="1">Uncharacterized protein</fullName>
    </submittedName>
</protein>
<name>A0ACB8RV52_9AGAM</name>
<feature type="non-terminal residue" evidence="1">
    <location>
        <position position="1"/>
    </location>
</feature>
<feature type="non-terminal residue" evidence="1">
    <location>
        <position position="90"/>
    </location>
</feature>
<comment type="caution">
    <text evidence="1">The sequence shown here is derived from an EMBL/GenBank/DDBJ whole genome shotgun (WGS) entry which is preliminary data.</text>
</comment>
<proteinExistence type="predicted"/>
<keyword evidence="2" id="KW-1185">Reference proteome</keyword>
<organism evidence="1 2">
    <name type="scientific">Auriscalpium vulgare</name>
    <dbReference type="NCBI Taxonomy" id="40419"/>
    <lineage>
        <taxon>Eukaryota</taxon>
        <taxon>Fungi</taxon>
        <taxon>Dikarya</taxon>
        <taxon>Basidiomycota</taxon>
        <taxon>Agaricomycotina</taxon>
        <taxon>Agaricomycetes</taxon>
        <taxon>Russulales</taxon>
        <taxon>Auriscalpiaceae</taxon>
        <taxon>Auriscalpium</taxon>
    </lineage>
</organism>